<keyword evidence="2 4" id="KW-0560">Oxidoreductase</keyword>
<reference evidence="4 6" key="1">
    <citation type="submission" date="2018-06" db="EMBL/GenBank/DDBJ databases">
        <authorList>
            <consortium name="Pathogen Informatics"/>
            <person name="Doyle S."/>
        </authorList>
    </citation>
    <scope>NUCLEOTIDE SEQUENCE [LARGE SCALE GENOMIC DNA]</scope>
    <source>
        <strain evidence="4 6">NCTC10597</strain>
    </source>
</reference>
<dbReference type="CDD" id="cd02137">
    <property type="entry name" value="MhqN-like"/>
    <property type="match status" value="1"/>
</dbReference>
<dbReference type="Gene3D" id="3.40.109.10">
    <property type="entry name" value="NADH Oxidase"/>
    <property type="match status" value="1"/>
</dbReference>
<dbReference type="EMBL" id="SNZG01000024">
    <property type="protein sequence ID" value="TDR36547.1"/>
    <property type="molecule type" value="Genomic_DNA"/>
</dbReference>
<evidence type="ECO:0000313" key="7">
    <source>
        <dbReference type="Proteomes" id="UP000294641"/>
    </source>
</evidence>
<gene>
    <name evidence="4" type="primary">yodC</name>
    <name evidence="5" type="ORF">DFR61_12410</name>
    <name evidence="4" type="ORF">NCTC10597_01001</name>
</gene>
<dbReference type="AlphaFoldDB" id="A0A8B4Q9D3"/>
<evidence type="ECO:0000313" key="4">
    <source>
        <dbReference type="EMBL" id="STX09329.1"/>
    </source>
</evidence>
<comment type="similarity">
    <text evidence="1">Belongs to the nitroreductase family.</text>
</comment>
<name>A0A8B4Q9D3_9BACL</name>
<dbReference type="Proteomes" id="UP000254330">
    <property type="component" value="Unassembled WGS sequence"/>
</dbReference>
<dbReference type="EC" id="1.-.-.-" evidence="4"/>
<dbReference type="Pfam" id="PF00881">
    <property type="entry name" value="Nitroreductase"/>
    <property type="match status" value="1"/>
</dbReference>
<dbReference type="EMBL" id="UGNP01000001">
    <property type="protein sequence ID" value="STX09329.1"/>
    <property type="molecule type" value="Genomic_DNA"/>
</dbReference>
<proteinExistence type="inferred from homology"/>
<evidence type="ECO:0000259" key="3">
    <source>
        <dbReference type="Pfam" id="PF00881"/>
    </source>
</evidence>
<dbReference type="SUPFAM" id="SSF55469">
    <property type="entry name" value="FMN-dependent nitroreductase-like"/>
    <property type="match status" value="1"/>
</dbReference>
<evidence type="ECO:0000256" key="1">
    <source>
        <dbReference type="ARBA" id="ARBA00007118"/>
    </source>
</evidence>
<protein>
    <submittedName>
        <fullName evidence="4">NAD(P)H nitroreductase yodC</fullName>
        <ecNumber evidence="4">1.-.-.-</ecNumber>
    </submittedName>
</protein>
<dbReference type="Proteomes" id="UP000294641">
    <property type="component" value="Unassembled WGS sequence"/>
</dbReference>
<evidence type="ECO:0000313" key="6">
    <source>
        <dbReference type="Proteomes" id="UP000254330"/>
    </source>
</evidence>
<sequence length="209" mass="22854">MSTQTKSAFTELMYARKSIRKYDADYKLSKEEISEMLTDAMTAPSTSNQQPWRFIAITDESAKKELRGMAYNQEQVETASVVIAVLGDANFHEQAEKINQLSVDVGVMTPEVAVAQTEGSVKLYSGVPVEARRSLAMYDAGLVSMQLLLAAKDRGLDSVVMGGFNKDAFAKAYELPENEFPIVLIAIGKGTGLPRGTSRLSVDDVVKFV</sequence>
<dbReference type="PANTHER" id="PTHR43673">
    <property type="entry name" value="NAD(P)H NITROREDUCTASE YDGI-RELATED"/>
    <property type="match status" value="1"/>
</dbReference>
<accession>A0A8B4Q9D3</accession>
<reference evidence="5 7" key="2">
    <citation type="submission" date="2019-03" db="EMBL/GenBank/DDBJ databases">
        <title>Genomic Encyclopedia of Type Strains, Phase IV (KMG-IV): sequencing the most valuable type-strain genomes for metagenomic binning, comparative biology and taxonomic classification.</title>
        <authorList>
            <person name="Goeker M."/>
        </authorList>
    </citation>
    <scope>NUCLEOTIDE SEQUENCE [LARGE SCALE GENOMIC DNA]</scope>
    <source>
        <strain evidence="5 7">DSM 20580</strain>
    </source>
</reference>
<organism evidence="4 6">
    <name type="scientific">Kurthia zopfii</name>
    <dbReference type="NCBI Taxonomy" id="1650"/>
    <lineage>
        <taxon>Bacteria</taxon>
        <taxon>Bacillati</taxon>
        <taxon>Bacillota</taxon>
        <taxon>Bacilli</taxon>
        <taxon>Bacillales</taxon>
        <taxon>Caryophanaceae</taxon>
        <taxon>Kurthia</taxon>
    </lineage>
</organism>
<keyword evidence="7" id="KW-1185">Reference proteome</keyword>
<feature type="domain" description="Nitroreductase" evidence="3">
    <location>
        <begin position="15"/>
        <end position="189"/>
    </location>
</feature>
<dbReference type="GO" id="GO:0016491">
    <property type="term" value="F:oxidoreductase activity"/>
    <property type="evidence" value="ECO:0007669"/>
    <property type="project" value="UniProtKB-KW"/>
</dbReference>
<dbReference type="InterPro" id="IPR029479">
    <property type="entry name" value="Nitroreductase"/>
</dbReference>
<dbReference type="OrthoDB" id="9782629at2"/>
<evidence type="ECO:0000313" key="5">
    <source>
        <dbReference type="EMBL" id="TDR36547.1"/>
    </source>
</evidence>
<comment type="caution">
    <text evidence="4">The sequence shown here is derived from an EMBL/GenBank/DDBJ whole genome shotgun (WGS) entry which is preliminary data.</text>
</comment>
<dbReference type="PANTHER" id="PTHR43673:SF10">
    <property type="entry name" value="NADH DEHYDROGENASE_NAD(P)H NITROREDUCTASE XCC3605-RELATED"/>
    <property type="match status" value="1"/>
</dbReference>
<dbReference type="RefSeq" id="WP_109350147.1">
    <property type="nucleotide sequence ID" value="NZ_BJUE01000075.1"/>
</dbReference>
<evidence type="ECO:0000256" key="2">
    <source>
        <dbReference type="ARBA" id="ARBA00023002"/>
    </source>
</evidence>
<dbReference type="InterPro" id="IPR000415">
    <property type="entry name" value="Nitroreductase-like"/>
</dbReference>